<comment type="caution">
    <text evidence="1">The sequence shown here is derived from an EMBL/GenBank/DDBJ whole genome shotgun (WGS) entry which is preliminary data.</text>
</comment>
<keyword evidence="2" id="KW-1185">Reference proteome</keyword>
<dbReference type="AlphaFoldDB" id="A0A286TTZ1"/>
<organism evidence="1 2">
    <name type="scientific">Candidatus Scalindua japonica</name>
    <dbReference type="NCBI Taxonomy" id="1284222"/>
    <lineage>
        <taxon>Bacteria</taxon>
        <taxon>Pseudomonadati</taxon>
        <taxon>Planctomycetota</taxon>
        <taxon>Candidatus Brocadiia</taxon>
        <taxon>Candidatus Brocadiales</taxon>
        <taxon>Candidatus Scalinduaceae</taxon>
        <taxon>Candidatus Scalindua</taxon>
    </lineage>
</organism>
<proteinExistence type="predicted"/>
<accession>A0A286TTZ1</accession>
<dbReference type="RefSeq" id="WP_162532100.1">
    <property type="nucleotide sequence ID" value="NZ_BAOS01000002.1"/>
</dbReference>
<reference evidence="2" key="1">
    <citation type="journal article" date="2017" name="Environ. Microbiol. Rep.">
        <title>Genetic Diversity of Marine Anaerobic Ammonium-Oxidizing Bacteria as Revealed by Genomic and Proteomic Analyses of 'Candidatus Scalindua japonica'.</title>
        <authorList>
            <person name="Oshiki M."/>
            <person name="Mizuto K."/>
            <person name="Kimura Z."/>
            <person name="Kindaichi T."/>
            <person name="Satoh H."/>
            <person name="Okabe S."/>
        </authorList>
    </citation>
    <scope>NUCLEOTIDE SEQUENCE [LARGE SCALE GENOMIC DNA]</scope>
    <source>
        <strain evidence="2">husup-a2</strain>
    </source>
</reference>
<sequence>MEDYWDMEERIRKENQEKLDKFPLGLFGRLINIDDNGDIDVNTINFL</sequence>
<gene>
    <name evidence="1" type="ORF">SCALIN_C02_0004</name>
</gene>
<protein>
    <submittedName>
        <fullName evidence="1">ATPase and permease component</fullName>
    </submittedName>
</protein>
<name>A0A286TTZ1_9BACT</name>
<evidence type="ECO:0000313" key="1">
    <source>
        <dbReference type="EMBL" id="GAX59325.1"/>
    </source>
</evidence>
<dbReference type="EMBL" id="BAOS01000002">
    <property type="protein sequence ID" value="GAX59325.1"/>
    <property type="molecule type" value="Genomic_DNA"/>
</dbReference>
<evidence type="ECO:0000313" key="2">
    <source>
        <dbReference type="Proteomes" id="UP000218542"/>
    </source>
</evidence>
<dbReference type="Proteomes" id="UP000218542">
    <property type="component" value="Unassembled WGS sequence"/>
</dbReference>